<evidence type="ECO:0000313" key="1">
    <source>
        <dbReference type="EMBL" id="JAH03586.1"/>
    </source>
</evidence>
<reference evidence="1" key="1">
    <citation type="submission" date="2014-11" db="EMBL/GenBank/DDBJ databases">
        <authorList>
            <person name="Amaro Gonzalez C."/>
        </authorList>
    </citation>
    <scope>NUCLEOTIDE SEQUENCE</scope>
</reference>
<dbReference type="AlphaFoldDB" id="A0A0E9PG31"/>
<dbReference type="EMBL" id="GBXM01104991">
    <property type="protein sequence ID" value="JAH03586.1"/>
    <property type="molecule type" value="Transcribed_RNA"/>
</dbReference>
<proteinExistence type="predicted"/>
<organism evidence="1">
    <name type="scientific">Anguilla anguilla</name>
    <name type="common">European freshwater eel</name>
    <name type="synonym">Muraena anguilla</name>
    <dbReference type="NCBI Taxonomy" id="7936"/>
    <lineage>
        <taxon>Eukaryota</taxon>
        <taxon>Metazoa</taxon>
        <taxon>Chordata</taxon>
        <taxon>Craniata</taxon>
        <taxon>Vertebrata</taxon>
        <taxon>Euteleostomi</taxon>
        <taxon>Actinopterygii</taxon>
        <taxon>Neopterygii</taxon>
        <taxon>Teleostei</taxon>
        <taxon>Anguilliformes</taxon>
        <taxon>Anguillidae</taxon>
        <taxon>Anguilla</taxon>
    </lineage>
</organism>
<reference evidence="1" key="2">
    <citation type="journal article" date="2015" name="Fish Shellfish Immunol.">
        <title>Early steps in the European eel (Anguilla anguilla)-Vibrio vulnificus interaction in the gills: Role of the RtxA13 toxin.</title>
        <authorList>
            <person name="Callol A."/>
            <person name="Pajuelo D."/>
            <person name="Ebbesson L."/>
            <person name="Teles M."/>
            <person name="MacKenzie S."/>
            <person name="Amaro C."/>
        </authorList>
    </citation>
    <scope>NUCLEOTIDE SEQUENCE</scope>
</reference>
<protein>
    <submittedName>
        <fullName evidence="1">Uncharacterized protein</fullName>
    </submittedName>
</protein>
<accession>A0A0E9PG31</accession>
<name>A0A0E9PG31_ANGAN</name>
<sequence length="39" mass="4367">MGCFALGLPWVLTLTFLFHPAKCIVFLPIIQTDMNAVMN</sequence>